<keyword evidence="2" id="KW-1185">Reference proteome</keyword>
<sequence>MHPMVQHVAAVLAVDNEGEEKKIVLLYQGDISEAQFMTWIQEQLTDYMYPDFLQMCNSWPVNGSDKTDRKRLTGLIDLTLAKPWGCIDIESHVPSSESVDLNN</sequence>
<dbReference type="EMBL" id="AGVO01000026">
    <property type="protein sequence ID" value="EHI53131.1"/>
    <property type="molecule type" value="Genomic_DNA"/>
</dbReference>
<gene>
    <name evidence="1" type="ORF">IYQ_07486</name>
</gene>
<dbReference type="InterPro" id="IPR045851">
    <property type="entry name" value="AMP-bd_C_sf"/>
</dbReference>
<dbReference type="Proteomes" id="UP000006428">
    <property type="component" value="Unassembled WGS sequence"/>
</dbReference>
<evidence type="ECO:0000313" key="1">
    <source>
        <dbReference type="EMBL" id="EHI53131.1"/>
    </source>
</evidence>
<reference evidence="1 2" key="1">
    <citation type="journal article" date="2012" name="Front. Microbiol.">
        <title>Draft Genome Sequence of the Virulent Strain 01-B526 of the Fish Pathogen Aeromonas salmonicida.</title>
        <authorList>
            <person name="Charette S.J."/>
            <person name="Brochu F."/>
            <person name="Boyle B."/>
            <person name="Filion G."/>
            <person name="Tanaka K.H."/>
            <person name="Derome N."/>
        </authorList>
    </citation>
    <scope>NUCLEOTIDE SEQUENCE [LARGE SCALE GENOMIC DNA]</scope>
    <source>
        <strain evidence="1 2">01-B526</strain>
    </source>
</reference>
<organism evidence="1 2">
    <name type="scientific">Aeromonas salmonicida subsp. salmonicida 01-B526</name>
    <dbReference type="NCBI Taxonomy" id="1076135"/>
    <lineage>
        <taxon>Bacteria</taxon>
        <taxon>Pseudomonadati</taxon>
        <taxon>Pseudomonadota</taxon>
        <taxon>Gammaproteobacteria</taxon>
        <taxon>Aeromonadales</taxon>
        <taxon>Aeromonadaceae</taxon>
        <taxon>Aeromonas</taxon>
    </lineage>
</organism>
<name>A0ABN0E238_AERSS</name>
<evidence type="ECO:0000313" key="2">
    <source>
        <dbReference type="Proteomes" id="UP000006428"/>
    </source>
</evidence>
<proteinExistence type="predicted"/>
<protein>
    <submittedName>
        <fullName evidence="1">Uncharacterized protein</fullName>
    </submittedName>
</protein>
<dbReference type="SUPFAM" id="SSF56801">
    <property type="entry name" value="Acetyl-CoA synthetase-like"/>
    <property type="match status" value="1"/>
</dbReference>
<comment type="caution">
    <text evidence="1">The sequence shown here is derived from an EMBL/GenBank/DDBJ whole genome shotgun (WGS) entry which is preliminary data.</text>
</comment>
<dbReference type="Gene3D" id="3.30.300.30">
    <property type="match status" value="1"/>
</dbReference>
<accession>A0ABN0E238</accession>